<feature type="domain" description="FAD-binding PCMH-type" evidence="7">
    <location>
        <begin position="32"/>
        <end position="263"/>
    </location>
</feature>
<dbReference type="SUPFAM" id="SSF56176">
    <property type="entry name" value="FAD-binding/transporter-associated domain-like"/>
    <property type="match status" value="1"/>
</dbReference>
<keyword evidence="3" id="KW-0285">Flavoprotein</keyword>
<protein>
    <recommendedName>
        <fullName evidence="7">FAD-binding PCMH-type domain-containing protein</fullName>
    </recommendedName>
</protein>
<dbReference type="Pfam" id="PF01565">
    <property type="entry name" value="FAD_binding_4"/>
    <property type="match status" value="1"/>
</dbReference>
<keyword evidence="5" id="KW-0560">Oxidoreductase</keyword>
<dbReference type="InterPro" id="IPR016169">
    <property type="entry name" value="FAD-bd_PCMH_sub2"/>
</dbReference>
<proteinExistence type="inferred from homology"/>
<feature type="coiled-coil region" evidence="6">
    <location>
        <begin position="348"/>
        <end position="375"/>
    </location>
</feature>
<dbReference type="PANTHER" id="PTHR11748:SF119">
    <property type="entry name" value="D-2-HYDROXYGLUTARATE DEHYDROGENASE"/>
    <property type="match status" value="1"/>
</dbReference>
<evidence type="ECO:0000256" key="1">
    <source>
        <dbReference type="ARBA" id="ARBA00001974"/>
    </source>
</evidence>
<dbReference type="InterPro" id="IPR036318">
    <property type="entry name" value="FAD-bd_PCMH-like_sf"/>
</dbReference>
<dbReference type="SUPFAM" id="SSF55103">
    <property type="entry name" value="FAD-linked oxidases, C-terminal domain"/>
    <property type="match status" value="1"/>
</dbReference>
<name>A0A1G1ZUI1_9BACT</name>
<dbReference type="InterPro" id="IPR016171">
    <property type="entry name" value="Vanillyl_alc_oxidase_C-sub2"/>
</dbReference>
<dbReference type="PROSITE" id="PS51387">
    <property type="entry name" value="FAD_PCMH"/>
    <property type="match status" value="1"/>
</dbReference>
<evidence type="ECO:0000256" key="2">
    <source>
        <dbReference type="ARBA" id="ARBA00008000"/>
    </source>
</evidence>
<dbReference type="GO" id="GO:0004458">
    <property type="term" value="F:D-lactate dehydrogenase (cytochrome) activity"/>
    <property type="evidence" value="ECO:0007669"/>
    <property type="project" value="TreeGrafter"/>
</dbReference>
<comment type="caution">
    <text evidence="8">The sequence shown here is derived from an EMBL/GenBank/DDBJ whole genome shotgun (WGS) entry which is preliminary data.</text>
</comment>
<dbReference type="Proteomes" id="UP000176626">
    <property type="component" value="Unassembled WGS sequence"/>
</dbReference>
<evidence type="ECO:0000313" key="9">
    <source>
        <dbReference type="Proteomes" id="UP000176626"/>
    </source>
</evidence>
<dbReference type="InterPro" id="IPR004113">
    <property type="entry name" value="FAD-bd_oxidored_4_C"/>
</dbReference>
<dbReference type="InterPro" id="IPR016164">
    <property type="entry name" value="FAD-linked_Oxase-like_C"/>
</dbReference>
<dbReference type="PANTHER" id="PTHR11748">
    <property type="entry name" value="D-LACTATE DEHYDROGENASE"/>
    <property type="match status" value="1"/>
</dbReference>
<dbReference type="GO" id="GO:0008720">
    <property type="term" value="F:D-lactate dehydrogenase (NAD+) activity"/>
    <property type="evidence" value="ECO:0007669"/>
    <property type="project" value="TreeGrafter"/>
</dbReference>
<reference evidence="8 9" key="1">
    <citation type="journal article" date="2016" name="Nat. Commun.">
        <title>Thousands of microbial genomes shed light on interconnected biogeochemical processes in an aquifer system.</title>
        <authorList>
            <person name="Anantharaman K."/>
            <person name="Brown C.T."/>
            <person name="Hug L.A."/>
            <person name="Sharon I."/>
            <person name="Castelle C.J."/>
            <person name="Probst A.J."/>
            <person name="Thomas B.C."/>
            <person name="Singh A."/>
            <person name="Wilkins M.J."/>
            <person name="Karaoz U."/>
            <person name="Brodie E.L."/>
            <person name="Williams K.H."/>
            <person name="Hubbard S.S."/>
            <person name="Banfield J.F."/>
        </authorList>
    </citation>
    <scope>NUCLEOTIDE SEQUENCE [LARGE SCALE GENOMIC DNA]</scope>
</reference>
<gene>
    <name evidence="8" type="ORF">A2214_00735</name>
</gene>
<dbReference type="InterPro" id="IPR006094">
    <property type="entry name" value="Oxid_FAD_bind_N"/>
</dbReference>
<evidence type="ECO:0000256" key="3">
    <source>
        <dbReference type="ARBA" id="ARBA00022630"/>
    </source>
</evidence>
<dbReference type="GO" id="GO:1903457">
    <property type="term" value="P:lactate catabolic process"/>
    <property type="evidence" value="ECO:0007669"/>
    <property type="project" value="TreeGrafter"/>
</dbReference>
<dbReference type="Pfam" id="PF02913">
    <property type="entry name" value="FAD-oxidase_C"/>
    <property type="match status" value="1"/>
</dbReference>
<keyword evidence="6" id="KW-0175">Coiled coil</keyword>
<feature type="non-terminal residue" evidence="8">
    <location>
        <position position="535"/>
    </location>
</feature>
<evidence type="ECO:0000256" key="5">
    <source>
        <dbReference type="ARBA" id="ARBA00023002"/>
    </source>
</evidence>
<evidence type="ECO:0000256" key="4">
    <source>
        <dbReference type="ARBA" id="ARBA00022827"/>
    </source>
</evidence>
<dbReference type="AlphaFoldDB" id="A0A1G1ZUI1"/>
<evidence type="ECO:0000256" key="6">
    <source>
        <dbReference type="SAM" id="Coils"/>
    </source>
</evidence>
<comment type="cofactor">
    <cofactor evidence="1">
        <name>FAD</name>
        <dbReference type="ChEBI" id="CHEBI:57692"/>
    </cofactor>
</comment>
<comment type="similarity">
    <text evidence="2">Belongs to the FAD-binding oxidoreductase/transferase type 4 family.</text>
</comment>
<organism evidence="8 9">
    <name type="scientific">Candidatus Harrisonbacteria bacterium RIFOXYA1_FULL_48_8</name>
    <dbReference type="NCBI Taxonomy" id="1798411"/>
    <lineage>
        <taxon>Bacteria</taxon>
        <taxon>Candidatus Harrisoniibacteriota</taxon>
    </lineage>
</organism>
<accession>A0A1G1ZUI1</accession>
<dbReference type="Gene3D" id="3.30.70.2740">
    <property type="match status" value="1"/>
</dbReference>
<evidence type="ECO:0000259" key="7">
    <source>
        <dbReference type="PROSITE" id="PS51387"/>
    </source>
</evidence>
<dbReference type="FunFam" id="3.30.70.2740:FF:000001">
    <property type="entry name" value="D-lactate dehydrogenase mitochondrial"/>
    <property type="match status" value="1"/>
</dbReference>
<evidence type="ECO:0000313" key="8">
    <source>
        <dbReference type="EMBL" id="OGY68242.1"/>
    </source>
</evidence>
<dbReference type="GO" id="GO:0071949">
    <property type="term" value="F:FAD binding"/>
    <property type="evidence" value="ECO:0007669"/>
    <property type="project" value="InterPro"/>
</dbReference>
<dbReference type="Gene3D" id="1.10.45.10">
    <property type="entry name" value="Vanillyl-alcohol Oxidase, Chain A, domain 4"/>
    <property type="match status" value="1"/>
</dbReference>
<dbReference type="InterPro" id="IPR016166">
    <property type="entry name" value="FAD-bd_PCMH"/>
</dbReference>
<sequence>MTSLNKIKEFLRGEIAEDDETRDRYSRDASLFEIKPKAVIFPKDTEDVKNLVKYVVKEKQNDPGLSLTARGGGSDMTGGPLTESLVLDFTRHFNRIEEVGNDYSVMESGVYYRDFEKETLKKDLLLPTYPASREMCALGGMIANNAGGEKSLIYGQTKDYVEELKVVLSDGEEHSFSKINKQELDKKKEQPGLEGQIYKKVYDLLDKNFSLVKSSRPNVSKNSSGYNIWDVWDGENFNMAKIFVGAQGTLGLITEAKIRLVKKKSHSGMMVVFLKDIGILADLVSAVLPFRPSSFESFDDNTLRLSLKSFRGFLKALGAKNLFTLGWSFLPEFWLILTYGMPKLVLLVEFEEDSQDEVGRKLNELREKLKSFKVKTKIAATAQESRKYWVIRRESFNLLRHKVRGKQTAPFIDDFIVRPENLPEFLPQLYKILDNHKLFYTIFGHIGDGNFHIVPLMALADEENRKKIPIISEEIYDLVLRYKGSITAEHNDGLIRGAYLRKMYGPEIYKIFEEIKKIFDPLGIFNPGKKVEANM</sequence>
<keyword evidence="4" id="KW-0274">FAD</keyword>
<dbReference type="Gene3D" id="3.30.465.10">
    <property type="match status" value="1"/>
</dbReference>
<dbReference type="EMBL" id="MHJN01000034">
    <property type="protein sequence ID" value="OGY68242.1"/>
    <property type="molecule type" value="Genomic_DNA"/>
</dbReference>